<comment type="caution">
    <text evidence="11">The sequence shown here is derived from an EMBL/GenBank/DDBJ whole genome shotgun (WGS) entry which is preliminary data.</text>
</comment>
<dbReference type="Pfam" id="PF08559">
    <property type="entry name" value="Cut8"/>
    <property type="match status" value="1"/>
</dbReference>
<comment type="function">
    <text evidence="8 9">Involved in ubiquitin-mediated protein degradation. Regulatory factor in the ubiquitin/proteasome pathway that controls the turnover of proteasome substrates. Targets proteasomes to the nucleus and facilitates the degradation of nuclear proteins.</text>
</comment>
<gene>
    <name evidence="11" type="ORF">FOB64_005769</name>
</gene>
<dbReference type="AlphaFoldDB" id="A0A8H6BT11"/>
<feature type="compositionally biased region" description="Low complexity" evidence="10">
    <location>
        <begin position="37"/>
        <end position="47"/>
    </location>
</feature>
<proteinExistence type="inferred from homology"/>
<evidence type="ECO:0000256" key="1">
    <source>
        <dbReference type="ARBA" id="ARBA00006199"/>
    </source>
</evidence>
<dbReference type="GO" id="GO:0015031">
    <property type="term" value="P:protein transport"/>
    <property type="evidence" value="ECO:0007669"/>
    <property type="project" value="UniProtKB-UniRule"/>
</dbReference>
<keyword evidence="7 9" id="KW-0539">Nucleus</keyword>
<keyword evidence="4 9" id="KW-0813">Transport</keyword>
<dbReference type="GO" id="GO:0071630">
    <property type="term" value="P:nuclear protein quality control by the ubiquitin-proteasome system"/>
    <property type="evidence" value="ECO:0007669"/>
    <property type="project" value="UniProtKB-UniRule"/>
</dbReference>
<evidence type="ECO:0000256" key="3">
    <source>
        <dbReference type="ARBA" id="ARBA00016204"/>
    </source>
</evidence>
<evidence type="ECO:0000256" key="10">
    <source>
        <dbReference type="SAM" id="MobiDB-lite"/>
    </source>
</evidence>
<evidence type="ECO:0000313" key="11">
    <source>
        <dbReference type="EMBL" id="KAF6062711.1"/>
    </source>
</evidence>
<dbReference type="SMR" id="A0A8H6BT11"/>
<evidence type="ECO:0000256" key="2">
    <source>
        <dbReference type="ARBA" id="ARBA00011464"/>
    </source>
</evidence>
<reference evidence="11 12" key="1">
    <citation type="submission" date="2020-03" db="EMBL/GenBank/DDBJ databases">
        <title>FDA dAtabase for Regulatory Grade micrObial Sequences (FDA-ARGOS): Supporting development and validation of Infectious Disease Dx tests.</title>
        <authorList>
            <person name="Campos J."/>
            <person name="Goldberg B."/>
            <person name="Tallon L."/>
            <person name="Sadzewicz L."/>
            <person name="Vavikolanu K."/>
            <person name="Mehta A."/>
            <person name="Aluvathingal J."/>
            <person name="Nadendla S."/>
            <person name="Nandy P."/>
            <person name="Geyer C."/>
            <person name="Yan Y."/>
            <person name="Sichtig H."/>
        </authorList>
    </citation>
    <scope>NUCLEOTIDE SEQUENCE [LARGE SCALE GENOMIC DNA]</scope>
    <source>
        <strain evidence="11 12">FDAARGOS_656</strain>
    </source>
</reference>
<evidence type="ECO:0000256" key="9">
    <source>
        <dbReference type="RuleBase" id="RU368013"/>
    </source>
</evidence>
<evidence type="ECO:0000256" key="5">
    <source>
        <dbReference type="ARBA" id="ARBA00022490"/>
    </source>
</evidence>
<dbReference type="PANTHER" id="PTHR28032:SF1">
    <property type="entry name" value="FI02826P"/>
    <property type="match status" value="1"/>
</dbReference>
<keyword evidence="6 9" id="KW-0653">Protein transport</keyword>
<evidence type="ECO:0000256" key="8">
    <source>
        <dbReference type="ARBA" id="ARBA00025651"/>
    </source>
</evidence>
<evidence type="ECO:0000313" key="12">
    <source>
        <dbReference type="Proteomes" id="UP000536275"/>
    </source>
</evidence>
<sequence>MMSTNFQWPGTNKNDNTEVSVETPSSTDPHVPRYPFTAMSHATASTTMKKRKRDDFDGDKSTTITMNTTTTRKYIQSSLGSSKFKKAKTPKISGQPLPLPRLIESLDKSNLQKLVQDLITVHPELQSTLIKISPRPSIQDSIQLLQDKFDMIISHLPYKCDVESDYSYLRIKPHLQEFLSSVSDFILNYLPPLETNMTHSLQFLHETTKLVYNLPNFTNQEFQYTKSSALEQIANCWLIVLSQDEEKEGNTDVVKVIQELELLEKLHEHNEISFNKFEKVVDYCKDKLEQHELIMNNNEAGSGVTSSISDLITVDYSKYSIANTTSI</sequence>
<dbReference type="Proteomes" id="UP000536275">
    <property type="component" value="Unassembled WGS sequence"/>
</dbReference>
<dbReference type="GO" id="GO:0005737">
    <property type="term" value="C:cytoplasm"/>
    <property type="evidence" value="ECO:0007669"/>
    <property type="project" value="UniProtKB-SubCell"/>
</dbReference>
<dbReference type="OMA" id="DYTPHFL"/>
<dbReference type="EMBL" id="JABWAD010000061">
    <property type="protein sequence ID" value="KAF6062711.1"/>
    <property type="molecule type" value="Genomic_DNA"/>
</dbReference>
<evidence type="ECO:0000256" key="7">
    <source>
        <dbReference type="ARBA" id="ARBA00023242"/>
    </source>
</evidence>
<comment type="subunit">
    <text evidence="2 9">Binds the proteasome.</text>
</comment>
<dbReference type="FunFam" id="1.20.58.1590:FF:000005">
    <property type="entry name" value="Tethering factor for nuclear proteasome STS1"/>
    <property type="match status" value="1"/>
</dbReference>
<feature type="region of interest" description="Disordered" evidence="10">
    <location>
        <begin position="1"/>
        <end position="63"/>
    </location>
</feature>
<evidence type="ECO:0000256" key="6">
    <source>
        <dbReference type="ARBA" id="ARBA00022927"/>
    </source>
</evidence>
<keyword evidence="5 9" id="KW-0963">Cytoplasm</keyword>
<protein>
    <recommendedName>
        <fullName evidence="3 9">Tethering factor for nuclear proteasome STS1</fullName>
    </recommendedName>
</protein>
<feature type="compositionally biased region" description="Polar residues" evidence="10">
    <location>
        <begin position="1"/>
        <end position="28"/>
    </location>
</feature>
<evidence type="ECO:0000256" key="4">
    <source>
        <dbReference type="ARBA" id="ARBA00022448"/>
    </source>
</evidence>
<dbReference type="InterPro" id="IPR013868">
    <property type="entry name" value="Cut8/Sts1_fam"/>
</dbReference>
<dbReference type="PANTHER" id="PTHR28032">
    <property type="entry name" value="FI02826P"/>
    <property type="match status" value="1"/>
</dbReference>
<dbReference type="GO" id="GO:0031965">
    <property type="term" value="C:nuclear membrane"/>
    <property type="evidence" value="ECO:0007669"/>
    <property type="project" value="TreeGrafter"/>
</dbReference>
<organism evidence="11 12">
    <name type="scientific">Candida albicans</name>
    <name type="common">Yeast</name>
    <dbReference type="NCBI Taxonomy" id="5476"/>
    <lineage>
        <taxon>Eukaryota</taxon>
        <taxon>Fungi</taxon>
        <taxon>Dikarya</taxon>
        <taxon>Ascomycota</taxon>
        <taxon>Saccharomycotina</taxon>
        <taxon>Pichiomycetes</taxon>
        <taxon>Debaryomycetaceae</taxon>
        <taxon>Candida/Lodderomyces clade</taxon>
        <taxon>Candida</taxon>
    </lineage>
</organism>
<comment type="subcellular location">
    <subcellularLocation>
        <location evidence="9">Cytoplasm</location>
    </subcellularLocation>
    <subcellularLocation>
        <location evidence="9">Nucleus</location>
    </subcellularLocation>
</comment>
<dbReference type="GO" id="GO:0031144">
    <property type="term" value="P:proteasome localization"/>
    <property type="evidence" value="ECO:0007669"/>
    <property type="project" value="UniProtKB-UniRule"/>
</dbReference>
<comment type="similarity">
    <text evidence="1 9">Belongs to the cut8/STS1 family.</text>
</comment>
<name>A0A8H6BT11_CANAX</name>
<accession>A0A8H6BT11</accession>
<dbReference type="GO" id="GO:0070628">
    <property type="term" value="F:proteasome binding"/>
    <property type="evidence" value="ECO:0007669"/>
    <property type="project" value="TreeGrafter"/>
</dbReference>
<dbReference type="Gene3D" id="1.20.58.1590">
    <property type="entry name" value="Tethering factor for nuclear proteasome Cut8/Sts1"/>
    <property type="match status" value="1"/>
</dbReference>
<dbReference type="InterPro" id="IPR038422">
    <property type="entry name" value="Cut8/Sts1_sf"/>
</dbReference>